<evidence type="ECO:0000259" key="4">
    <source>
        <dbReference type="PROSITE" id="PS51077"/>
    </source>
</evidence>
<dbReference type="OrthoDB" id="6811967at2"/>
<evidence type="ECO:0000256" key="1">
    <source>
        <dbReference type="ARBA" id="ARBA00023015"/>
    </source>
</evidence>
<sequence length="294" mass="30596">MRFVAKLRGPCQVSFPQTAITPPRAQEDAPEATRGGVNSVEVAGLLLRLLTEAEGPMRLSDLARAAAMPSAKAHRYLVSLTRAGLVEQDPDSARYGLGPLLLRAGLAALGRSDLLKRAERVLEGIVARTGETAAAVVWGTHGPTHVRLVEARHSLAASVPPGHVCPMTHSASGLLFCAFGDAEQTMTLAGREMAQSRATARPGAPTGPAELEWLLRAVRAQGFATVANEGDTGLAAVSVPVLDGTRLVLALTVFSRVGRLNVAPDGPVVALMREAAQALAAELHGRPGASRGKG</sequence>
<evidence type="ECO:0000256" key="2">
    <source>
        <dbReference type="ARBA" id="ARBA00023125"/>
    </source>
</evidence>
<dbReference type="InterPro" id="IPR029016">
    <property type="entry name" value="GAF-like_dom_sf"/>
</dbReference>
<dbReference type="PANTHER" id="PTHR30136">
    <property type="entry name" value="HELIX-TURN-HELIX TRANSCRIPTIONAL REGULATOR, ICLR FAMILY"/>
    <property type="match status" value="1"/>
</dbReference>
<reference evidence="6 7" key="1">
    <citation type="submission" date="2019-03" db="EMBL/GenBank/DDBJ databases">
        <title>Paracraurococcus aquatilis NE82 genome sequence.</title>
        <authorList>
            <person name="Zhao Y."/>
            <person name="Du Z."/>
        </authorList>
    </citation>
    <scope>NUCLEOTIDE SEQUENCE [LARGE SCALE GENOMIC DNA]</scope>
    <source>
        <strain evidence="6 7">NE82</strain>
    </source>
</reference>
<organism evidence="6 7">
    <name type="scientific">Roseicella aquatilis</name>
    <dbReference type="NCBI Taxonomy" id="2527868"/>
    <lineage>
        <taxon>Bacteria</taxon>
        <taxon>Pseudomonadati</taxon>
        <taxon>Pseudomonadota</taxon>
        <taxon>Alphaproteobacteria</taxon>
        <taxon>Acetobacterales</taxon>
        <taxon>Roseomonadaceae</taxon>
        <taxon>Roseicella</taxon>
    </lineage>
</organism>
<dbReference type="Proteomes" id="UP000295023">
    <property type="component" value="Unassembled WGS sequence"/>
</dbReference>
<dbReference type="GO" id="GO:0003677">
    <property type="term" value="F:DNA binding"/>
    <property type="evidence" value="ECO:0007669"/>
    <property type="project" value="UniProtKB-KW"/>
</dbReference>
<evidence type="ECO:0000313" key="6">
    <source>
        <dbReference type="EMBL" id="TCZ63272.1"/>
    </source>
</evidence>
<evidence type="ECO:0000256" key="3">
    <source>
        <dbReference type="ARBA" id="ARBA00023163"/>
    </source>
</evidence>
<gene>
    <name evidence="6" type="ORF">EXY23_10615</name>
</gene>
<dbReference type="PROSITE" id="PS51078">
    <property type="entry name" value="ICLR_ED"/>
    <property type="match status" value="1"/>
</dbReference>
<dbReference type="GO" id="GO:0003700">
    <property type="term" value="F:DNA-binding transcription factor activity"/>
    <property type="evidence" value="ECO:0007669"/>
    <property type="project" value="TreeGrafter"/>
</dbReference>
<proteinExistence type="predicted"/>
<keyword evidence="7" id="KW-1185">Reference proteome</keyword>
<dbReference type="EMBL" id="SKBM01000008">
    <property type="protein sequence ID" value="TCZ63272.1"/>
    <property type="molecule type" value="Genomic_DNA"/>
</dbReference>
<dbReference type="PANTHER" id="PTHR30136:SF8">
    <property type="entry name" value="TRANSCRIPTIONAL REGULATORY PROTEIN"/>
    <property type="match status" value="1"/>
</dbReference>
<dbReference type="FunFam" id="1.10.10.10:FF:000056">
    <property type="entry name" value="IclR family transcriptional regulator"/>
    <property type="match status" value="1"/>
</dbReference>
<dbReference type="SUPFAM" id="SSF55781">
    <property type="entry name" value="GAF domain-like"/>
    <property type="match status" value="1"/>
</dbReference>
<feature type="domain" description="HTH iclR-type" evidence="4">
    <location>
        <begin position="37"/>
        <end position="99"/>
    </location>
</feature>
<evidence type="ECO:0000259" key="5">
    <source>
        <dbReference type="PROSITE" id="PS51078"/>
    </source>
</evidence>
<dbReference type="AlphaFoldDB" id="A0A4R4DP04"/>
<dbReference type="InterPro" id="IPR036388">
    <property type="entry name" value="WH-like_DNA-bd_sf"/>
</dbReference>
<dbReference type="SMART" id="SM00346">
    <property type="entry name" value="HTH_ICLR"/>
    <property type="match status" value="1"/>
</dbReference>
<dbReference type="SUPFAM" id="SSF46785">
    <property type="entry name" value="Winged helix' DNA-binding domain"/>
    <property type="match status" value="1"/>
</dbReference>
<dbReference type="PROSITE" id="PS51077">
    <property type="entry name" value="HTH_ICLR"/>
    <property type="match status" value="1"/>
</dbReference>
<dbReference type="Pfam" id="PF01614">
    <property type="entry name" value="IclR_C"/>
    <property type="match status" value="1"/>
</dbReference>
<evidence type="ECO:0000313" key="7">
    <source>
        <dbReference type="Proteomes" id="UP000295023"/>
    </source>
</evidence>
<feature type="domain" description="IclR-ED" evidence="5">
    <location>
        <begin position="100"/>
        <end position="285"/>
    </location>
</feature>
<dbReference type="InterPro" id="IPR050707">
    <property type="entry name" value="HTH_MetabolicPath_Reg"/>
</dbReference>
<keyword evidence="1" id="KW-0805">Transcription regulation</keyword>
<dbReference type="Gene3D" id="1.10.10.10">
    <property type="entry name" value="Winged helix-like DNA-binding domain superfamily/Winged helix DNA-binding domain"/>
    <property type="match status" value="1"/>
</dbReference>
<accession>A0A4R4DP04</accession>
<protein>
    <submittedName>
        <fullName evidence="6">IclR family transcriptional regulator</fullName>
    </submittedName>
</protein>
<keyword evidence="2" id="KW-0238">DNA-binding</keyword>
<dbReference type="GO" id="GO:0045892">
    <property type="term" value="P:negative regulation of DNA-templated transcription"/>
    <property type="evidence" value="ECO:0007669"/>
    <property type="project" value="TreeGrafter"/>
</dbReference>
<dbReference type="InterPro" id="IPR005471">
    <property type="entry name" value="Tscrpt_reg_IclR_N"/>
</dbReference>
<dbReference type="Pfam" id="PF09339">
    <property type="entry name" value="HTH_IclR"/>
    <property type="match status" value="1"/>
</dbReference>
<keyword evidence="3" id="KW-0804">Transcription</keyword>
<dbReference type="InterPro" id="IPR014757">
    <property type="entry name" value="Tscrpt_reg_IclR_C"/>
</dbReference>
<name>A0A4R4DP04_9PROT</name>
<dbReference type="Gene3D" id="3.30.450.40">
    <property type="match status" value="1"/>
</dbReference>
<dbReference type="InterPro" id="IPR036390">
    <property type="entry name" value="WH_DNA-bd_sf"/>
</dbReference>
<comment type="caution">
    <text evidence="6">The sequence shown here is derived from an EMBL/GenBank/DDBJ whole genome shotgun (WGS) entry which is preliminary data.</text>
</comment>